<evidence type="ECO:0000256" key="5">
    <source>
        <dbReference type="RuleBase" id="RU000562"/>
    </source>
</evidence>
<dbReference type="GO" id="GO:0006412">
    <property type="term" value="P:translation"/>
    <property type="evidence" value="ECO:0007669"/>
    <property type="project" value="UniProtKB-UniRule"/>
</dbReference>
<dbReference type="InterPro" id="IPR001787">
    <property type="entry name" value="Ribosomal_bL21"/>
</dbReference>
<keyword evidence="4 5" id="KW-0699">rRNA-binding</keyword>
<evidence type="ECO:0000313" key="7">
    <source>
        <dbReference type="Proteomes" id="UP000237684"/>
    </source>
</evidence>
<gene>
    <name evidence="4" type="primary">rplU</name>
    <name evidence="6" type="ORF">B1R32_11114</name>
</gene>
<dbReference type="InParanoid" id="A0A2S8SRL8"/>
<dbReference type="Pfam" id="PF00829">
    <property type="entry name" value="Ribosomal_L21p"/>
    <property type="match status" value="1"/>
</dbReference>
<dbReference type="GO" id="GO:0019843">
    <property type="term" value="F:rRNA binding"/>
    <property type="evidence" value="ECO:0007669"/>
    <property type="project" value="UniProtKB-UniRule"/>
</dbReference>
<dbReference type="SUPFAM" id="SSF141091">
    <property type="entry name" value="L21p-like"/>
    <property type="match status" value="1"/>
</dbReference>
<dbReference type="InterPro" id="IPR028909">
    <property type="entry name" value="bL21-like"/>
</dbReference>
<comment type="caution">
    <text evidence="6">The sequence shown here is derived from an EMBL/GenBank/DDBJ whole genome shotgun (WGS) entry which is preliminary data.</text>
</comment>
<comment type="function">
    <text evidence="4 5">This protein binds to 23S rRNA in the presence of protein L20.</text>
</comment>
<keyword evidence="4 5" id="KW-0694">RNA-binding</keyword>
<comment type="subunit">
    <text evidence="4">Part of the 50S ribosomal subunit. Contacts protein L20.</text>
</comment>
<dbReference type="AlphaFoldDB" id="A0A2S8SRL8"/>
<organism evidence="6 7">
    <name type="scientific">Abditibacterium utsteinense</name>
    <dbReference type="NCBI Taxonomy" id="1960156"/>
    <lineage>
        <taxon>Bacteria</taxon>
        <taxon>Pseudomonadati</taxon>
        <taxon>Abditibacteriota</taxon>
        <taxon>Abditibacteriia</taxon>
        <taxon>Abditibacteriales</taxon>
        <taxon>Abditibacteriaceae</taxon>
        <taxon>Abditibacterium</taxon>
    </lineage>
</organism>
<dbReference type="Proteomes" id="UP000237684">
    <property type="component" value="Unassembled WGS sequence"/>
</dbReference>
<evidence type="ECO:0000313" key="6">
    <source>
        <dbReference type="EMBL" id="PQV63453.1"/>
    </source>
</evidence>
<name>A0A2S8SRL8_9BACT</name>
<dbReference type="PANTHER" id="PTHR21349">
    <property type="entry name" value="50S RIBOSOMAL PROTEIN L21"/>
    <property type="match status" value="1"/>
</dbReference>
<comment type="similarity">
    <text evidence="1 4 5">Belongs to the bacterial ribosomal protein bL21 family.</text>
</comment>
<dbReference type="NCBIfam" id="TIGR00061">
    <property type="entry name" value="L21"/>
    <property type="match status" value="1"/>
</dbReference>
<proteinExistence type="inferred from homology"/>
<sequence length="103" mass="11269">MFAIIRVGGKQYRVQDGTQVLVDRLSNEEGAAFEGAEVLMLADGDNVTVGAPLVEGATVAATVVRHSKGKKIRVFKYKAKKNYRRRIGARAHQTLLRIDSITA</sequence>
<keyword evidence="2 4" id="KW-0689">Ribosomal protein</keyword>
<protein>
    <recommendedName>
        <fullName evidence="4">Large ribosomal subunit protein bL21</fullName>
    </recommendedName>
</protein>
<dbReference type="GO" id="GO:1990904">
    <property type="term" value="C:ribonucleoprotein complex"/>
    <property type="evidence" value="ECO:0007669"/>
    <property type="project" value="UniProtKB-KW"/>
</dbReference>
<dbReference type="PANTHER" id="PTHR21349:SF0">
    <property type="entry name" value="LARGE RIBOSOMAL SUBUNIT PROTEIN BL21M"/>
    <property type="match status" value="1"/>
</dbReference>
<evidence type="ECO:0000256" key="4">
    <source>
        <dbReference type="HAMAP-Rule" id="MF_01363"/>
    </source>
</evidence>
<evidence type="ECO:0000256" key="3">
    <source>
        <dbReference type="ARBA" id="ARBA00023274"/>
    </source>
</evidence>
<dbReference type="GO" id="GO:0005840">
    <property type="term" value="C:ribosome"/>
    <property type="evidence" value="ECO:0007669"/>
    <property type="project" value="UniProtKB-KW"/>
</dbReference>
<dbReference type="RefSeq" id="WP_105484096.1">
    <property type="nucleotide sequence ID" value="NZ_NIGF01000011.1"/>
</dbReference>
<dbReference type="FunCoup" id="A0A2S8SRL8">
    <property type="interactions" value="355"/>
</dbReference>
<evidence type="ECO:0000256" key="1">
    <source>
        <dbReference type="ARBA" id="ARBA00008563"/>
    </source>
</evidence>
<reference evidence="6 7" key="1">
    <citation type="journal article" date="2018" name="Syst. Appl. Microbiol.">
        <title>Abditibacterium utsteinense sp. nov., the first cultivated member of candidate phylum FBP, isolated from ice-free Antarctic soil samples.</title>
        <authorList>
            <person name="Tahon G."/>
            <person name="Tytgat B."/>
            <person name="Lebbe L."/>
            <person name="Carlier A."/>
            <person name="Willems A."/>
        </authorList>
    </citation>
    <scope>NUCLEOTIDE SEQUENCE [LARGE SCALE GENOMIC DNA]</scope>
    <source>
        <strain evidence="6 7">LMG 29911</strain>
    </source>
</reference>
<dbReference type="EMBL" id="NIGF01000011">
    <property type="protein sequence ID" value="PQV63453.1"/>
    <property type="molecule type" value="Genomic_DNA"/>
</dbReference>
<evidence type="ECO:0000256" key="2">
    <source>
        <dbReference type="ARBA" id="ARBA00022980"/>
    </source>
</evidence>
<keyword evidence="3 4" id="KW-0687">Ribonucleoprotein</keyword>
<accession>A0A2S8SRL8</accession>
<dbReference type="InterPro" id="IPR036164">
    <property type="entry name" value="bL21-like_sf"/>
</dbReference>
<keyword evidence="7" id="KW-1185">Reference proteome</keyword>
<dbReference type="HAMAP" id="MF_01363">
    <property type="entry name" value="Ribosomal_bL21"/>
    <property type="match status" value="1"/>
</dbReference>
<dbReference type="OrthoDB" id="9813334at2"/>
<dbReference type="GO" id="GO:0003735">
    <property type="term" value="F:structural constituent of ribosome"/>
    <property type="evidence" value="ECO:0007669"/>
    <property type="project" value="InterPro"/>
</dbReference>
<dbReference type="GO" id="GO:0005737">
    <property type="term" value="C:cytoplasm"/>
    <property type="evidence" value="ECO:0007669"/>
    <property type="project" value="UniProtKB-ARBA"/>
</dbReference>